<dbReference type="InterPro" id="IPR051199">
    <property type="entry name" value="LPS_LOS_Heptosyltrfase"/>
</dbReference>
<evidence type="ECO:0000313" key="3">
    <source>
        <dbReference type="EMBL" id="PCI30582.1"/>
    </source>
</evidence>
<accession>A0A2A4TAK9</accession>
<dbReference type="Gene3D" id="3.40.50.2000">
    <property type="entry name" value="Glycogen Phosphorylase B"/>
    <property type="match status" value="2"/>
</dbReference>
<sequence length="347" mass="39329">MQVNRVLVIRFSSLGDIILLTPLFREIKKIFPQAHIDFLTSTTFASICKNNPHIDQIIPFDRKQGKEALNLIARQFASQQYDLVFDAHQSLRSRLLLKKSFGWFGSGKTQIFRIDKRSWQRNLLLLWKINFLKDFPSQREAYCQLLQKFADPEQLDSSSELFPSAAERERVHQILEQNNLLGETLVAIGPSASFPGKCWSKDNFLELTKQLQSQGAKVLLLGGPEDIEPAWIVDNCEQKPLDLSNELSFLESAEVLSYCKLAISNDSAIVHFAEAMGTPALSIFGPTVKEFGYGAFLEHSKVIEVNLPCRPCSRNGKGKCTNKIQRQCLRDIPVERLMQAAMNVLKI</sequence>
<dbReference type="GO" id="GO:0005829">
    <property type="term" value="C:cytosol"/>
    <property type="evidence" value="ECO:0007669"/>
    <property type="project" value="TreeGrafter"/>
</dbReference>
<protein>
    <recommendedName>
        <fullName evidence="5">Glycosyltransferase family 9 protein</fullName>
    </recommendedName>
</protein>
<reference evidence="4" key="1">
    <citation type="submission" date="2017-08" db="EMBL/GenBank/DDBJ databases">
        <title>A dynamic microbial community with high functional redundancy inhabits the cold, oxic subseafloor aquifer.</title>
        <authorList>
            <person name="Tully B.J."/>
            <person name="Wheat C.G."/>
            <person name="Glazer B.T."/>
            <person name="Huber J.A."/>
        </authorList>
    </citation>
    <scope>NUCLEOTIDE SEQUENCE [LARGE SCALE GENOMIC DNA]</scope>
</reference>
<dbReference type="InterPro" id="IPR002201">
    <property type="entry name" value="Glyco_trans_9"/>
</dbReference>
<comment type="caution">
    <text evidence="3">The sequence shown here is derived from an EMBL/GenBank/DDBJ whole genome shotgun (WGS) entry which is preliminary data.</text>
</comment>
<name>A0A2A4TAK9_9DELT</name>
<evidence type="ECO:0000256" key="1">
    <source>
        <dbReference type="ARBA" id="ARBA00022676"/>
    </source>
</evidence>
<dbReference type="Proteomes" id="UP000218113">
    <property type="component" value="Unassembled WGS sequence"/>
</dbReference>
<proteinExistence type="predicted"/>
<dbReference type="Pfam" id="PF01075">
    <property type="entry name" value="Glyco_transf_9"/>
    <property type="match status" value="1"/>
</dbReference>
<gene>
    <name evidence="3" type="ORF">COB67_01130</name>
</gene>
<dbReference type="PANTHER" id="PTHR30160:SF1">
    <property type="entry name" value="LIPOPOLYSACCHARIDE 1,2-N-ACETYLGLUCOSAMINETRANSFERASE-RELATED"/>
    <property type="match status" value="1"/>
</dbReference>
<evidence type="ECO:0000313" key="4">
    <source>
        <dbReference type="Proteomes" id="UP000218113"/>
    </source>
</evidence>
<keyword evidence="2" id="KW-0808">Transferase</keyword>
<keyword evidence="1" id="KW-0328">Glycosyltransferase</keyword>
<dbReference type="SUPFAM" id="SSF53756">
    <property type="entry name" value="UDP-Glycosyltransferase/glycogen phosphorylase"/>
    <property type="match status" value="1"/>
</dbReference>
<dbReference type="CDD" id="cd03789">
    <property type="entry name" value="GT9_LPS_heptosyltransferase"/>
    <property type="match status" value="1"/>
</dbReference>
<dbReference type="AlphaFoldDB" id="A0A2A4TAK9"/>
<dbReference type="PANTHER" id="PTHR30160">
    <property type="entry name" value="TETRAACYLDISACCHARIDE 4'-KINASE-RELATED"/>
    <property type="match status" value="1"/>
</dbReference>
<evidence type="ECO:0000256" key="2">
    <source>
        <dbReference type="ARBA" id="ARBA00022679"/>
    </source>
</evidence>
<dbReference type="GO" id="GO:0009244">
    <property type="term" value="P:lipopolysaccharide core region biosynthetic process"/>
    <property type="evidence" value="ECO:0007669"/>
    <property type="project" value="TreeGrafter"/>
</dbReference>
<dbReference type="EMBL" id="NVSR01000003">
    <property type="protein sequence ID" value="PCI30582.1"/>
    <property type="molecule type" value="Genomic_DNA"/>
</dbReference>
<evidence type="ECO:0008006" key="5">
    <source>
        <dbReference type="Google" id="ProtNLM"/>
    </source>
</evidence>
<organism evidence="3 4">
    <name type="scientific">SAR324 cluster bacterium</name>
    <dbReference type="NCBI Taxonomy" id="2024889"/>
    <lineage>
        <taxon>Bacteria</taxon>
        <taxon>Deltaproteobacteria</taxon>
        <taxon>SAR324 cluster</taxon>
    </lineage>
</organism>
<dbReference type="GO" id="GO:0008713">
    <property type="term" value="F:ADP-heptose-lipopolysaccharide heptosyltransferase activity"/>
    <property type="evidence" value="ECO:0007669"/>
    <property type="project" value="TreeGrafter"/>
</dbReference>